<accession>A0A669QN91</accession>
<dbReference type="AlphaFoldDB" id="A0A669QN91"/>
<dbReference type="Proteomes" id="UP000472261">
    <property type="component" value="Unplaced"/>
</dbReference>
<dbReference type="Ensembl" id="ENSPCLT00000020520.1">
    <property type="protein sequence ID" value="ENSPCLP00000015596.1"/>
    <property type="gene ID" value="ENSPCLG00000012715.1"/>
</dbReference>
<reference evidence="2" key="1">
    <citation type="submission" date="2025-08" db="UniProtKB">
        <authorList>
            <consortium name="Ensembl"/>
        </authorList>
    </citation>
    <scope>IDENTIFICATION</scope>
</reference>
<feature type="region of interest" description="Disordered" evidence="1">
    <location>
        <begin position="150"/>
        <end position="170"/>
    </location>
</feature>
<organism evidence="2 3">
    <name type="scientific">Phasianus colchicus</name>
    <name type="common">Common pheasant</name>
    <dbReference type="NCBI Taxonomy" id="9054"/>
    <lineage>
        <taxon>Eukaryota</taxon>
        <taxon>Metazoa</taxon>
        <taxon>Chordata</taxon>
        <taxon>Craniata</taxon>
        <taxon>Vertebrata</taxon>
        <taxon>Euteleostomi</taxon>
        <taxon>Archelosauria</taxon>
        <taxon>Archosauria</taxon>
        <taxon>Dinosauria</taxon>
        <taxon>Saurischia</taxon>
        <taxon>Theropoda</taxon>
        <taxon>Coelurosauria</taxon>
        <taxon>Aves</taxon>
        <taxon>Neognathae</taxon>
        <taxon>Galloanserae</taxon>
        <taxon>Galliformes</taxon>
        <taxon>Phasianidae</taxon>
        <taxon>Phasianinae</taxon>
        <taxon>Phasianus</taxon>
    </lineage>
</organism>
<evidence type="ECO:0000313" key="3">
    <source>
        <dbReference type="Proteomes" id="UP000472261"/>
    </source>
</evidence>
<evidence type="ECO:0000313" key="2">
    <source>
        <dbReference type="Ensembl" id="ENSPCLP00000015596.1"/>
    </source>
</evidence>
<proteinExistence type="predicted"/>
<name>A0A669QN91_PHACC</name>
<sequence length="170" mass="18179">MDKQLGKAEVQNLVIVLLQGLHFNARDGVVDPERRTWVAGHVPGHAVVAVEELLPQELVAGHGAPLPAHEAHREHVGVVQVQEDLKEHAVREQGAARGHRVILPPHRERAALCSGLARRRRSPCAGLPAPHFRLLRPALPLRLRGAALGRPLGGSALPPAAPLAAPSTAR</sequence>
<reference evidence="2" key="2">
    <citation type="submission" date="2025-09" db="UniProtKB">
        <authorList>
            <consortium name="Ensembl"/>
        </authorList>
    </citation>
    <scope>IDENTIFICATION</scope>
</reference>
<keyword evidence="3" id="KW-1185">Reference proteome</keyword>
<evidence type="ECO:0000256" key="1">
    <source>
        <dbReference type="SAM" id="MobiDB-lite"/>
    </source>
</evidence>
<protein>
    <submittedName>
        <fullName evidence="2">Uncharacterized protein</fullName>
    </submittedName>
</protein>